<organism evidence="13 14">
    <name type="scientific">Virgibacillus tibetensis</name>
    <dbReference type="NCBI Taxonomy" id="3042313"/>
    <lineage>
        <taxon>Bacteria</taxon>
        <taxon>Bacillati</taxon>
        <taxon>Bacillota</taxon>
        <taxon>Bacilli</taxon>
        <taxon>Bacillales</taxon>
        <taxon>Bacillaceae</taxon>
        <taxon>Virgibacillus</taxon>
    </lineage>
</organism>
<evidence type="ECO:0000256" key="6">
    <source>
        <dbReference type="ARBA" id="ARBA00022989"/>
    </source>
</evidence>
<keyword evidence="6 12" id="KW-1133">Transmembrane helix</keyword>
<evidence type="ECO:0000313" key="13">
    <source>
        <dbReference type="EMBL" id="MEC5425195.1"/>
    </source>
</evidence>
<feature type="transmembrane region" description="Helical" evidence="12">
    <location>
        <begin position="1053"/>
        <end position="1076"/>
    </location>
</feature>
<evidence type="ECO:0000256" key="11">
    <source>
        <dbReference type="SAM" id="MobiDB-lite"/>
    </source>
</evidence>
<dbReference type="EMBL" id="JARZFX010000011">
    <property type="protein sequence ID" value="MEC5425195.1"/>
    <property type="molecule type" value="Genomic_DNA"/>
</dbReference>
<feature type="transmembrane region" description="Helical" evidence="12">
    <location>
        <begin position="981"/>
        <end position="1002"/>
    </location>
</feature>
<comment type="subcellular location">
    <subcellularLocation>
        <location evidence="1">Cell membrane</location>
        <topology evidence="1">Multi-pass membrane protein</topology>
    </subcellularLocation>
</comment>
<dbReference type="InterPro" id="IPR023838">
    <property type="entry name" value="T7SS_EsaA"/>
</dbReference>
<feature type="coiled-coil region" evidence="10">
    <location>
        <begin position="785"/>
        <end position="812"/>
    </location>
</feature>
<keyword evidence="10" id="KW-0175">Coiled coil</keyword>
<dbReference type="Proteomes" id="UP001335737">
    <property type="component" value="Unassembled WGS sequence"/>
</dbReference>
<dbReference type="NCBIfam" id="TIGR03929">
    <property type="entry name" value="T7_esaA_Nterm"/>
    <property type="match status" value="1"/>
</dbReference>
<feature type="compositionally biased region" description="Polar residues" evidence="11">
    <location>
        <begin position="596"/>
        <end position="606"/>
    </location>
</feature>
<evidence type="ECO:0000256" key="4">
    <source>
        <dbReference type="ARBA" id="ARBA00022475"/>
    </source>
</evidence>
<proteinExistence type="inferred from homology"/>
<feature type="transmembrane region" description="Helical" evidence="12">
    <location>
        <begin position="1083"/>
        <end position="1108"/>
    </location>
</feature>
<feature type="transmembrane region" description="Helical" evidence="12">
    <location>
        <begin position="1134"/>
        <end position="1155"/>
    </location>
</feature>
<feature type="region of interest" description="Disordered" evidence="11">
    <location>
        <begin position="589"/>
        <end position="673"/>
    </location>
</feature>
<dbReference type="RefSeq" id="WP_327608748.1">
    <property type="nucleotide sequence ID" value="NZ_JARZFX010000011.1"/>
</dbReference>
<evidence type="ECO:0000256" key="12">
    <source>
        <dbReference type="SAM" id="Phobius"/>
    </source>
</evidence>
<keyword evidence="8 12" id="KW-0472">Membrane</keyword>
<keyword evidence="5 12" id="KW-0812">Transmembrane</keyword>
<dbReference type="PANTHER" id="PTHR43077">
    <property type="entry name" value="TRANSPORT PERMEASE YVFS-RELATED"/>
    <property type="match status" value="1"/>
</dbReference>
<dbReference type="InterPro" id="IPR051328">
    <property type="entry name" value="T7SS_ABC-Transporter"/>
</dbReference>
<sequence>MKYMDKRWLLFLILIILLASGLSFLVLNQEAETEKETPNETHKMAIALVNEDEGDTFNGGELVFGDAFVKSVDSNNEHDWYVVSRGVAESGLERNTYDMMIIIPNDFSIKALSFETEAPEPVVLSYKINASENERVSVEAEKTASQILNDFNRRIIDVYFASIIGNLQDAQDNIGEIIEKQALHTNTYNSAIYNPLEGYTSQFGQIKDNTALSKDSFSGFEEMLRAYEEKLVSGAELEQDYVSNLDEVTQLKETNRQSLLYFYEIFNEYHNDLSHQDVDRQLEQLQAANTIINQQFQQRGNDAINTLMYNQPVGFGSTTIMNGSLALQDHLQSSLKKVEDTELKLYQLLDPENPNSFKNKVSNRLSELLANAFAEDNQLNINTLFENPDANVRENIRKQISKLPSLNEADFGGYGLPEETVTEIKNVIAVTNKYNSEIEFVAHRSDGDEILSDLNKIKELKDHIRTNGITITDTVELPENKKKSGQTFKLRIPEGYSVERLSLTLPNKEEKDYTKYLEDGKINLRANQKGNFTVDVTLLLDKDKEIDIYQTVSWGWELHQEDITNVDEPDEVAIQMAKAPLIASQRVEAQEDDLEQSNNQLSNELQDSTEKEENPSDSEESPDQSDETNNDNTDVRDEDNTSGSGNQPDKGDNDSDAAGDVQKNKEDEETPVIEKVKVINNTIRHEVMSPLTEMDITTKSLINTVINTISPYQKLLSSYESYFGLEMGSHDLRNDLNEKRLTEWGAESKLSLYHLFNEKDIADLLNDYIVNQVIDGVTEEIRQPLANLEAQIRLYRQEARQAANNAEQFVEQVVATGEQAIALNEALGETLAKVDAWRDESNAMLDEQMEIQVNDDGEQMAIMTLSDAFRPLLMTSESLAEQAQRNFDSAEHVYETFDHIDLQAETIEESGVALVNQAEVLSVDMTNKLLEDQQFAEKFAGVLANSRIGDRENENLYDFLSNPVQTSNAGTITANQTFTPYFLVLICFIVVLFTSYVISTITQKRVDTDQFATEKSLIAWNTPITLITAGIGVLEGTIIGVTSSYFLKISDGSMVLLTALIILLVTAMLLVATYLLRQLKMIGMFILLITLSLYLFLTNALGLGIAGLEGLRKASPLQYVESLLLRISQETANYPLAFLVITGVIVIGALANLLVLNHSKGERDLDNEVKAES</sequence>
<feature type="compositionally biased region" description="Acidic residues" evidence="11">
    <location>
        <begin position="615"/>
        <end position="629"/>
    </location>
</feature>
<evidence type="ECO:0000256" key="2">
    <source>
        <dbReference type="ARBA" id="ARBA00008338"/>
    </source>
</evidence>
<evidence type="ECO:0000256" key="8">
    <source>
        <dbReference type="ARBA" id="ARBA00023136"/>
    </source>
</evidence>
<feature type="compositionally biased region" description="Basic and acidic residues" evidence="11">
    <location>
        <begin position="662"/>
        <end position="673"/>
    </location>
</feature>
<reference evidence="13 14" key="1">
    <citation type="journal article" date="2024" name="Int. J. Syst. Evol. Microbiol.">
        <title>Virgibacillus tibetensis sp. nov., isolated from salt lake on the Tibetan Plateau of China.</title>
        <authorList>
            <person name="Phurbu D."/>
            <person name="Liu Z.-X."/>
            <person name="Wang R."/>
            <person name="Zheng Y.-Y."/>
            <person name="Liu H.-C."/>
            <person name="Zhou Y.-G."/>
            <person name="Yu Y.-J."/>
            <person name="Li A.-H."/>
        </authorList>
    </citation>
    <scope>NUCLEOTIDE SEQUENCE [LARGE SCALE GENOMIC DNA]</scope>
    <source>
        <strain evidence="13 14">C22-A2</strain>
    </source>
</reference>
<evidence type="ECO:0000256" key="9">
    <source>
        <dbReference type="ARBA" id="ARBA00046722"/>
    </source>
</evidence>
<gene>
    <name evidence="13" type="primary">esaA</name>
    <name evidence="13" type="ORF">QGM71_17045</name>
</gene>
<evidence type="ECO:0000256" key="5">
    <source>
        <dbReference type="ARBA" id="ARBA00022692"/>
    </source>
</evidence>
<evidence type="ECO:0000313" key="14">
    <source>
        <dbReference type="Proteomes" id="UP001335737"/>
    </source>
</evidence>
<evidence type="ECO:0000256" key="1">
    <source>
        <dbReference type="ARBA" id="ARBA00004651"/>
    </source>
</evidence>
<keyword evidence="4" id="KW-1003">Cell membrane</keyword>
<evidence type="ECO:0000256" key="3">
    <source>
        <dbReference type="ARBA" id="ARBA00020819"/>
    </source>
</evidence>
<feature type="transmembrane region" description="Helical" evidence="12">
    <location>
        <begin position="1023"/>
        <end position="1047"/>
    </location>
</feature>
<dbReference type="PANTHER" id="PTHR43077:SF10">
    <property type="entry name" value="TRANSPORT PERMEASE PROTEIN"/>
    <property type="match status" value="1"/>
</dbReference>
<comment type="subunit">
    <text evidence="9">Homodimer. Interacts with EssB.</text>
</comment>
<evidence type="ECO:0000256" key="10">
    <source>
        <dbReference type="SAM" id="Coils"/>
    </source>
</evidence>
<name>A0ABU6KJ76_9BACI</name>
<keyword evidence="7" id="KW-0843">Virulence</keyword>
<evidence type="ECO:0000256" key="7">
    <source>
        <dbReference type="ARBA" id="ARBA00023026"/>
    </source>
</evidence>
<comment type="similarity">
    <text evidence="2">Belongs to the EsaA family.</text>
</comment>
<accession>A0ABU6KJ76</accession>
<keyword evidence="14" id="KW-1185">Reference proteome</keyword>
<comment type="caution">
    <text evidence="13">The sequence shown here is derived from an EMBL/GenBank/DDBJ whole genome shotgun (WGS) entry which is preliminary data.</text>
</comment>
<protein>
    <recommendedName>
        <fullName evidence="3">Type VII secretion system accessory factor EsaA</fullName>
    </recommendedName>
</protein>